<keyword evidence="2" id="KW-0472">Membrane</keyword>
<sequence>MPGFAAPGSGQPAPGGQDPYGRHAPGPQGYGQQGYGQQGEWYAAPPTGHPSGPAPQGYGAPGYGQPPGYGPQGYAPQGYAQQGYEQHGYGPQAYGQQPGPQAGYGAPLPHGGPRAPKPGVVPLRPLSLGDVFNGAFGLIRSNPKTTVGLSLVVMAVAAVLTSLASAWYLDDYGTWMDEVFADPTAIDPDAPLFPGSPVTFILMFAGELVIYLGGFVLLGLLAAAIGMAVLGHRLTPRQAWEAARGRIGAIIGLALIKLAIQFVMWVAFVVVATLSMVLGIVVGIEGGPAGGIVVGLLVFLLGSAALVAPSTWIWVRLYYAMPMIVLERLGPGQAMARSWRLSQGQWWRTCGYWLLTLVIVFFVSSILNMPFGIAAGAFSFVDPAATWTAVAAAALTYVGTVVVYAITQPFSAGVNTLLYVDLRMRREGLDLKLHHASQAGYEAGPEIYLPEPRT</sequence>
<organism evidence="4 5">
    <name type="scientific">Nocardiopsis codii</name>
    <dbReference type="NCBI Taxonomy" id="3065942"/>
    <lineage>
        <taxon>Bacteria</taxon>
        <taxon>Bacillati</taxon>
        <taxon>Actinomycetota</taxon>
        <taxon>Actinomycetes</taxon>
        <taxon>Streptosporangiales</taxon>
        <taxon>Nocardiopsidaceae</taxon>
        <taxon>Nocardiopsis</taxon>
    </lineage>
</organism>
<evidence type="ECO:0000313" key="5">
    <source>
        <dbReference type="Proteomes" id="UP001356095"/>
    </source>
</evidence>
<feature type="transmembrane region" description="Helical" evidence="2">
    <location>
        <begin position="147"/>
        <end position="169"/>
    </location>
</feature>
<feature type="transmembrane region" description="Helical" evidence="2">
    <location>
        <begin position="290"/>
        <end position="315"/>
    </location>
</feature>
<dbReference type="InterPro" id="IPR057169">
    <property type="entry name" value="DUF7847"/>
</dbReference>
<evidence type="ECO:0000259" key="3">
    <source>
        <dbReference type="Pfam" id="PF25231"/>
    </source>
</evidence>
<evidence type="ECO:0000256" key="2">
    <source>
        <dbReference type="SAM" id="Phobius"/>
    </source>
</evidence>
<feature type="transmembrane region" description="Helical" evidence="2">
    <location>
        <begin position="384"/>
        <end position="406"/>
    </location>
</feature>
<gene>
    <name evidence="4" type="ORF">Q8791_15840</name>
</gene>
<reference evidence="4 5" key="1">
    <citation type="submission" date="2023-08" db="EMBL/GenBank/DDBJ databases">
        <authorList>
            <person name="Girao M."/>
            <person name="Carvalho M.F."/>
        </authorList>
    </citation>
    <scope>NUCLEOTIDE SEQUENCE [LARGE SCALE GENOMIC DNA]</scope>
    <source>
        <strain evidence="4 5">CT-R113</strain>
    </source>
</reference>
<feature type="domain" description="DUF7847" evidence="3">
    <location>
        <begin position="259"/>
        <end position="411"/>
    </location>
</feature>
<feature type="transmembrane region" description="Helical" evidence="2">
    <location>
        <begin position="251"/>
        <end position="284"/>
    </location>
</feature>
<keyword evidence="2" id="KW-1133">Transmembrane helix</keyword>
<name>A0ABU7K8X5_9ACTN</name>
<proteinExistence type="predicted"/>
<feature type="compositionally biased region" description="Low complexity" evidence="1">
    <location>
        <begin position="72"/>
        <end position="107"/>
    </location>
</feature>
<feature type="transmembrane region" description="Helical" evidence="2">
    <location>
        <begin position="208"/>
        <end position="230"/>
    </location>
</feature>
<evidence type="ECO:0000256" key="1">
    <source>
        <dbReference type="SAM" id="MobiDB-lite"/>
    </source>
</evidence>
<accession>A0ABU7K8X5</accession>
<comment type="caution">
    <text evidence="4">The sequence shown here is derived from an EMBL/GenBank/DDBJ whole genome shotgun (WGS) entry which is preliminary data.</text>
</comment>
<feature type="compositionally biased region" description="Gly residues" evidence="1">
    <location>
        <begin position="28"/>
        <end position="37"/>
    </location>
</feature>
<evidence type="ECO:0000313" key="4">
    <source>
        <dbReference type="EMBL" id="MEE2038696.1"/>
    </source>
</evidence>
<feature type="compositionally biased region" description="Gly residues" evidence="1">
    <location>
        <begin position="59"/>
        <end position="71"/>
    </location>
</feature>
<feature type="compositionally biased region" description="Low complexity" evidence="1">
    <location>
        <begin position="1"/>
        <end position="19"/>
    </location>
</feature>
<keyword evidence="5" id="KW-1185">Reference proteome</keyword>
<dbReference type="Pfam" id="PF25231">
    <property type="entry name" value="DUF7847"/>
    <property type="match status" value="1"/>
</dbReference>
<feature type="transmembrane region" description="Helical" evidence="2">
    <location>
        <begin position="350"/>
        <end position="378"/>
    </location>
</feature>
<dbReference type="Proteomes" id="UP001356095">
    <property type="component" value="Unassembled WGS sequence"/>
</dbReference>
<keyword evidence="2" id="KW-0812">Transmembrane</keyword>
<protein>
    <submittedName>
        <fullName evidence="4">Glycerophosphoryl diester phosphodiesterase membrane domain-containing protein</fullName>
    </submittedName>
</protein>
<dbReference type="EMBL" id="JAUZMY010000014">
    <property type="protein sequence ID" value="MEE2038696.1"/>
    <property type="molecule type" value="Genomic_DNA"/>
</dbReference>
<feature type="region of interest" description="Disordered" evidence="1">
    <location>
        <begin position="1"/>
        <end position="118"/>
    </location>
</feature>